<dbReference type="CDD" id="cd04202">
    <property type="entry name" value="CuRO_D2_2dMcoN_like"/>
    <property type="match status" value="1"/>
</dbReference>
<name>A0A5S4FWQ8_9ACTN</name>
<dbReference type="PROSITE" id="PS00080">
    <property type="entry name" value="MULTICOPPER_OXIDASE2"/>
    <property type="match status" value="1"/>
</dbReference>
<feature type="transmembrane region" description="Helical" evidence="3">
    <location>
        <begin position="73"/>
        <end position="91"/>
    </location>
</feature>
<gene>
    <name evidence="6" type="ORF">ETD86_01845</name>
</gene>
<dbReference type="Pfam" id="PF07731">
    <property type="entry name" value="Cu-oxidase_2"/>
    <property type="match status" value="1"/>
</dbReference>
<dbReference type="PANTHER" id="PTHR11709">
    <property type="entry name" value="MULTI-COPPER OXIDASE"/>
    <property type="match status" value="1"/>
</dbReference>
<keyword evidence="7" id="KW-1185">Reference proteome</keyword>
<dbReference type="Proteomes" id="UP000309128">
    <property type="component" value="Unassembled WGS sequence"/>
</dbReference>
<keyword evidence="3" id="KW-0472">Membrane</keyword>
<protein>
    <submittedName>
        <fullName evidence="6">Multicopper oxidase family protein</fullName>
    </submittedName>
</protein>
<dbReference type="OrthoDB" id="345021at2"/>
<dbReference type="InterPro" id="IPR008972">
    <property type="entry name" value="Cupredoxin"/>
</dbReference>
<keyword evidence="2" id="KW-0560">Oxidoreductase</keyword>
<evidence type="ECO:0000259" key="4">
    <source>
        <dbReference type="Pfam" id="PF07731"/>
    </source>
</evidence>
<evidence type="ECO:0000313" key="7">
    <source>
        <dbReference type="Proteomes" id="UP000309128"/>
    </source>
</evidence>
<proteinExistence type="predicted"/>
<evidence type="ECO:0000256" key="1">
    <source>
        <dbReference type="ARBA" id="ARBA00022723"/>
    </source>
</evidence>
<dbReference type="SUPFAM" id="SSF49503">
    <property type="entry name" value="Cupredoxins"/>
    <property type="match status" value="3"/>
</dbReference>
<feature type="transmembrane region" description="Helical" evidence="3">
    <location>
        <begin position="42"/>
        <end position="61"/>
    </location>
</feature>
<sequence length="628" mass="66526">MFEPLFLIDMLLAIAAIVAAAATGGLAGRLARRPAAARPLRFALYCTAALVVLRLAVAGLVLTGGLPLAGSRLIVQVPLAVLPVAWALIMLRRHTPVVAAHAAAGGVLLSAVWLFIPFDPVIQLIVSMPAVGLAALVGRWRTGGARLARLPWAAVVFVLSPAVVLGMAYQSNVAAAHAGHHGGTMDWGTGAMPHHPPQARTVDQLTGPRDKAPDARFTLTAARGKVLLGSGRQIDALTFNGHAPGPELRVRLGSLVEVTLINTDVEEGVTLHWHGVDVPNAEDGVPGVTQEAVMPGGRHVYRFVPDRPGTFWYHTHRDAAETVERGLFGALIVEDTHAGVDKTVFTHLWPGAEDPIAAFGTADRPAREAVAVGEPVLLRLINSSEEPHRIHVGGTTYTVTAIDGNPVQGATPLTAGTDLLLAAGGRYDIAFTMPGGSVTLSIDVNEIPNTAALAFSPDGTAPPATLGTGPLFDPLTYGTATPAGEGRYDRTFDIGTDDGFGFAMGRFNYVSSSINGRLYPAVPMLMVSEGDRVKMRMANRSLIDHPMHLHGHRVRVLSRNGVPATGSPWWTDTLNVAPGEVFEVAFTADNPGIWMDHCHNFKHGSEGMVMHLGYAGVTTPYTEDRIPE</sequence>
<dbReference type="Gene3D" id="2.60.40.420">
    <property type="entry name" value="Cupredoxins - blue copper proteins"/>
    <property type="match status" value="3"/>
</dbReference>
<dbReference type="InterPro" id="IPR002355">
    <property type="entry name" value="Cu_oxidase_Cu_BS"/>
</dbReference>
<reference evidence="6 7" key="1">
    <citation type="submission" date="2019-05" db="EMBL/GenBank/DDBJ databases">
        <title>Draft genome sequence of Nonomuraea turkmeniaca DSM 43926.</title>
        <authorList>
            <person name="Saricaoglu S."/>
            <person name="Isik K."/>
        </authorList>
    </citation>
    <scope>NUCLEOTIDE SEQUENCE [LARGE SCALE GENOMIC DNA]</scope>
    <source>
        <strain evidence="6 7">DSM 43926</strain>
    </source>
</reference>
<accession>A0A5S4FWQ8</accession>
<dbReference type="InterPro" id="IPR011706">
    <property type="entry name" value="Cu-oxidase_C"/>
</dbReference>
<dbReference type="Pfam" id="PF07732">
    <property type="entry name" value="Cu-oxidase_3"/>
    <property type="match status" value="1"/>
</dbReference>
<feature type="transmembrane region" description="Helical" evidence="3">
    <location>
        <begin position="150"/>
        <end position="169"/>
    </location>
</feature>
<feature type="domain" description="Plastocyanin-like" evidence="5">
    <location>
        <begin position="231"/>
        <end position="336"/>
    </location>
</feature>
<evidence type="ECO:0000256" key="2">
    <source>
        <dbReference type="ARBA" id="ARBA00023002"/>
    </source>
</evidence>
<dbReference type="GO" id="GO:0016491">
    <property type="term" value="F:oxidoreductase activity"/>
    <property type="evidence" value="ECO:0007669"/>
    <property type="project" value="UniProtKB-KW"/>
</dbReference>
<dbReference type="AlphaFoldDB" id="A0A5S4FWQ8"/>
<evidence type="ECO:0000259" key="5">
    <source>
        <dbReference type="Pfam" id="PF07732"/>
    </source>
</evidence>
<feature type="transmembrane region" description="Helical" evidence="3">
    <location>
        <begin position="6"/>
        <end position="30"/>
    </location>
</feature>
<dbReference type="RefSeq" id="WP_138664306.1">
    <property type="nucleotide sequence ID" value="NZ_VCKY01000004.1"/>
</dbReference>
<feature type="domain" description="Plastocyanin-like" evidence="4">
    <location>
        <begin position="513"/>
        <end position="611"/>
    </location>
</feature>
<feature type="transmembrane region" description="Helical" evidence="3">
    <location>
        <begin position="122"/>
        <end position="138"/>
    </location>
</feature>
<dbReference type="GO" id="GO:0005507">
    <property type="term" value="F:copper ion binding"/>
    <property type="evidence" value="ECO:0007669"/>
    <property type="project" value="InterPro"/>
</dbReference>
<dbReference type="EMBL" id="VCKY01000004">
    <property type="protein sequence ID" value="TMR25116.1"/>
    <property type="molecule type" value="Genomic_DNA"/>
</dbReference>
<dbReference type="InterPro" id="IPR011707">
    <property type="entry name" value="Cu-oxidase-like_N"/>
</dbReference>
<keyword evidence="3" id="KW-1133">Transmembrane helix</keyword>
<keyword evidence="1" id="KW-0479">Metal-binding</keyword>
<dbReference type="InterPro" id="IPR045087">
    <property type="entry name" value="Cu-oxidase_fam"/>
</dbReference>
<evidence type="ECO:0000313" key="6">
    <source>
        <dbReference type="EMBL" id="TMR25116.1"/>
    </source>
</evidence>
<feature type="transmembrane region" description="Helical" evidence="3">
    <location>
        <begin position="98"/>
        <end position="116"/>
    </location>
</feature>
<evidence type="ECO:0000256" key="3">
    <source>
        <dbReference type="SAM" id="Phobius"/>
    </source>
</evidence>
<comment type="caution">
    <text evidence="6">The sequence shown here is derived from an EMBL/GenBank/DDBJ whole genome shotgun (WGS) entry which is preliminary data.</text>
</comment>
<organism evidence="6 7">
    <name type="scientific">Nonomuraea turkmeniaca</name>
    <dbReference type="NCBI Taxonomy" id="103838"/>
    <lineage>
        <taxon>Bacteria</taxon>
        <taxon>Bacillati</taxon>
        <taxon>Actinomycetota</taxon>
        <taxon>Actinomycetes</taxon>
        <taxon>Streptosporangiales</taxon>
        <taxon>Streptosporangiaceae</taxon>
        <taxon>Nonomuraea</taxon>
    </lineage>
</organism>
<keyword evidence="3" id="KW-0812">Transmembrane</keyword>